<keyword evidence="3" id="KW-1185">Reference proteome</keyword>
<proteinExistence type="predicted"/>
<accession>A0A917PJ50</accession>
<dbReference type="PANTHER" id="PTHR43032">
    <property type="entry name" value="PROTEIN-METHIONINE-SULFOXIDE REDUCTASE"/>
    <property type="match status" value="1"/>
</dbReference>
<dbReference type="PANTHER" id="PTHR43032:SF4">
    <property type="entry name" value="OXIDOREDUCTASE MOLYBDOPTERIN-BINDING DOMAIN-CONTAINING PROTEIN"/>
    <property type="match status" value="1"/>
</dbReference>
<protein>
    <submittedName>
        <fullName evidence="2">Sulfite oxidase-like oxidoreductase</fullName>
    </submittedName>
</protein>
<gene>
    <name evidence="2" type="ORF">GCM10008939_26060</name>
</gene>
<reference evidence="2" key="2">
    <citation type="submission" date="2020-09" db="EMBL/GenBank/DDBJ databases">
        <authorList>
            <person name="Sun Q."/>
            <person name="Ohkuma M."/>
        </authorList>
    </citation>
    <scope>NUCLEOTIDE SEQUENCE</scope>
    <source>
        <strain evidence="2">JCM 14371</strain>
    </source>
</reference>
<feature type="domain" description="Oxidoreductase molybdopterin-binding" evidence="1">
    <location>
        <begin position="53"/>
        <end position="203"/>
    </location>
</feature>
<dbReference type="CDD" id="cd02109">
    <property type="entry name" value="arch_bact_SO_family_Moco"/>
    <property type="match status" value="1"/>
</dbReference>
<reference evidence="2" key="1">
    <citation type="journal article" date="2014" name="Int. J. Syst. Evol. Microbiol.">
        <title>Complete genome sequence of Corynebacterium casei LMG S-19264T (=DSM 44701T), isolated from a smear-ripened cheese.</title>
        <authorList>
            <consortium name="US DOE Joint Genome Institute (JGI-PGF)"/>
            <person name="Walter F."/>
            <person name="Albersmeier A."/>
            <person name="Kalinowski J."/>
            <person name="Ruckert C."/>
        </authorList>
    </citation>
    <scope>NUCLEOTIDE SEQUENCE</scope>
    <source>
        <strain evidence="2">JCM 14371</strain>
    </source>
</reference>
<dbReference type="EMBL" id="BMOE01000009">
    <property type="protein sequence ID" value="GGJ80923.1"/>
    <property type="molecule type" value="Genomic_DNA"/>
</dbReference>
<evidence type="ECO:0000313" key="2">
    <source>
        <dbReference type="EMBL" id="GGJ80923.1"/>
    </source>
</evidence>
<dbReference type="SUPFAM" id="SSF56524">
    <property type="entry name" value="Oxidoreductase molybdopterin-binding domain"/>
    <property type="match status" value="1"/>
</dbReference>
<organism evidence="2 3">
    <name type="scientific">Deinococcus aquiradiocola</name>
    <dbReference type="NCBI Taxonomy" id="393059"/>
    <lineage>
        <taxon>Bacteria</taxon>
        <taxon>Thermotogati</taxon>
        <taxon>Deinococcota</taxon>
        <taxon>Deinococci</taxon>
        <taxon>Deinococcales</taxon>
        <taxon>Deinococcaceae</taxon>
        <taxon>Deinococcus</taxon>
    </lineage>
</organism>
<dbReference type="Pfam" id="PF00174">
    <property type="entry name" value="Oxidored_molyb"/>
    <property type="match status" value="1"/>
</dbReference>
<name>A0A917PJ50_9DEIO</name>
<evidence type="ECO:0000259" key="1">
    <source>
        <dbReference type="Pfam" id="PF00174"/>
    </source>
</evidence>
<sequence>MPANAASTTEARPRIRSNTGMLGRFFKKPDDDLGGRVPPGQTLTTRFPVLTYGPVPRYSKEDITVRVFGLAEEQTFSWIDLQKMPQTTLTYDIHCVTHWSKLDTTWTGVQVPELMRHITLKPGATHVMIHSVGGYTTNLSLEDFAREQNLLAHAFGNTPDTVAPLETEHGGPMRLVVPHLYFWKSAKWMNGLEFMSADEAGFWERNGYHMRGDPFKDERYSD</sequence>
<dbReference type="InterPro" id="IPR036374">
    <property type="entry name" value="OxRdtase_Mopterin-bd_sf"/>
</dbReference>
<comment type="caution">
    <text evidence="2">The sequence shown here is derived from an EMBL/GenBank/DDBJ whole genome shotgun (WGS) entry which is preliminary data.</text>
</comment>
<evidence type="ECO:0000313" key="3">
    <source>
        <dbReference type="Proteomes" id="UP000635726"/>
    </source>
</evidence>
<dbReference type="Proteomes" id="UP000635726">
    <property type="component" value="Unassembled WGS sequence"/>
</dbReference>
<dbReference type="InterPro" id="IPR000572">
    <property type="entry name" value="OxRdtase_Mopterin-bd_dom"/>
</dbReference>
<dbReference type="Gene3D" id="3.90.420.10">
    <property type="entry name" value="Oxidoreductase, molybdopterin-binding domain"/>
    <property type="match status" value="1"/>
</dbReference>
<dbReference type="AlphaFoldDB" id="A0A917PJ50"/>